<evidence type="ECO:0000256" key="1">
    <source>
        <dbReference type="ARBA" id="ARBA00001946"/>
    </source>
</evidence>
<dbReference type="Pfam" id="PF00990">
    <property type="entry name" value="GGDEF"/>
    <property type="match status" value="1"/>
</dbReference>
<dbReference type="PANTHER" id="PTHR45138">
    <property type="entry name" value="REGULATORY COMPONENTS OF SENSORY TRANSDUCTION SYSTEM"/>
    <property type="match status" value="1"/>
</dbReference>
<accession>A0A151KUN0</accession>
<dbReference type="RefSeq" id="WP_061897689.1">
    <property type="nucleotide sequence ID" value="NZ_LOBR01000072.1"/>
</dbReference>
<dbReference type="SUPFAM" id="SSF63829">
    <property type="entry name" value="Calcium-dependent phosphotriesterase"/>
    <property type="match status" value="2"/>
</dbReference>
<dbReference type="GO" id="GO:0043709">
    <property type="term" value="P:cell adhesion involved in single-species biofilm formation"/>
    <property type="evidence" value="ECO:0007669"/>
    <property type="project" value="TreeGrafter"/>
</dbReference>
<dbReference type="NCBIfam" id="TIGR00254">
    <property type="entry name" value="GGDEF"/>
    <property type="match status" value="1"/>
</dbReference>
<dbReference type="InterPro" id="IPR000160">
    <property type="entry name" value="GGDEF_dom"/>
</dbReference>
<dbReference type="Gene3D" id="2.130.10.10">
    <property type="entry name" value="YVTN repeat-like/Quinoprotein amine dehydrogenase"/>
    <property type="match status" value="2"/>
</dbReference>
<dbReference type="InterPro" id="IPR050469">
    <property type="entry name" value="Diguanylate_Cyclase"/>
</dbReference>
<dbReference type="InterPro" id="IPR013783">
    <property type="entry name" value="Ig-like_fold"/>
</dbReference>
<organism evidence="5 6">
    <name type="scientific">Vibrio cidicii</name>
    <dbReference type="NCBI Taxonomy" id="1763883"/>
    <lineage>
        <taxon>Bacteria</taxon>
        <taxon>Pseudomonadati</taxon>
        <taxon>Pseudomonadota</taxon>
        <taxon>Gammaproteobacteria</taxon>
        <taxon>Vibrionales</taxon>
        <taxon>Vibrionaceae</taxon>
        <taxon>Vibrio</taxon>
    </lineage>
</organism>
<dbReference type="InterPro" id="IPR043128">
    <property type="entry name" value="Rev_trsase/Diguanyl_cyclase"/>
</dbReference>
<dbReference type="GO" id="GO:1902201">
    <property type="term" value="P:negative regulation of bacterial-type flagellum-dependent cell motility"/>
    <property type="evidence" value="ECO:0007669"/>
    <property type="project" value="TreeGrafter"/>
</dbReference>
<dbReference type="GO" id="GO:0005886">
    <property type="term" value="C:plasma membrane"/>
    <property type="evidence" value="ECO:0007669"/>
    <property type="project" value="TreeGrafter"/>
</dbReference>
<evidence type="ECO:0000313" key="5">
    <source>
        <dbReference type="EMBL" id="KYN85114.1"/>
    </source>
</evidence>
<dbReference type="SMART" id="SM00267">
    <property type="entry name" value="GGDEF"/>
    <property type="match status" value="1"/>
</dbReference>
<dbReference type="InterPro" id="IPR015943">
    <property type="entry name" value="WD40/YVTN_repeat-like_dom_sf"/>
</dbReference>
<dbReference type="InterPro" id="IPR011110">
    <property type="entry name" value="Reg_prop"/>
</dbReference>
<comment type="cofactor">
    <cofactor evidence="1">
        <name>Mg(2+)</name>
        <dbReference type="ChEBI" id="CHEBI:18420"/>
    </cofactor>
</comment>
<dbReference type="SUPFAM" id="SSF55073">
    <property type="entry name" value="Nucleotide cyclase"/>
    <property type="match status" value="1"/>
</dbReference>
<comment type="caution">
    <text evidence="5">The sequence shown here is derived from an EMBL/GenBank/DDBJ whole genome shotgun (WGS) entry which is preliminary data.</text>
</comment>
<dbReference type="FunFam" id="3.30.70.270:FF:000001">
    <property type="entry name" value="Diguanylate cyclase domain protein"/>
    <property type="match status" value="1"/>
</dbReference>
<dbReference type="InterPro" id="IPR029787">
    <property type="entry name" value="Nucleotide_cyclase"/>
</dbReference>
<feature type="domain" description="GGDEF" evidence="4">
    <location>
        <begin position="833"/>
        <end position="959"/>
    </location>
</feature>
<evidence type="ECO:0000259" key="4">
    <source>
        <dbReference type="PROSITE" id="PS50887"/>
    </source>
</evidence>
<proteinExistence type="predicted"/>
<sequence>MSSINWAPLFFHSRRLAILILTALCSTALFAQPLRLSDYFSETWSSNQGLPHNSINAIAQTQDGYLWFATWEGVARYNGLNFKRFDRNPHTHMLDSGTRSLTADSANRLWVGGARGSLALRQGYTWHEQPPLAGLVNYIFVDLQQNLWFAIEGKGVVFRPHLNDGRYGEDQWRLTNISAYRLAQDANGAIIAATDAGLYRLTENAAQKLSSTQFERVSYVSSAPNGDILLGTNRGAWRWDGQILSPVENALLSTVVTVVEQDSAGSIWFGTINRGVARLSSHGLEWLDARQGLPNNRVLSWLEDQQGNIWIGTNGGIIRLREAPFVSVTQEQGLIGNYVRTLLEIADDHLLIGSSNGLSVLDSSGARAVPSHGENLSVLSLAKRSADSAWVGTYQHGLMVFQSGQLNLFLSENSGLPTNEIRALLQDSQNNLWIGTPAGLVKRSPDGTLRYFSKENGELVDNYVMALAEDEFGKIWVGTGLGVSVLSGEHFSRLNLDKLEAAQYAFGFYTEPGYVWIATDRGVVRYRQRDKTTALVGRPQGLPIDKFFQVVNDGQGHFWLSSNRGIWRIGYEQAHRVADGMYASLEFEHYDENDGMASSQANGGSNPAAIISRSGRLYFATAKGVASIHPDSLTHNEAHLLPVVLESVKFDAASMNVDVQGQVPSGTTRISFSYVGLGFVMSERLQYRTKLEGFDNDWSYRGNATTVEYTYLPPGEYRLCISARSPYGEWHDAQHVYQFTVYPSFWQRTEVRIAVALAALILLVAAIRWRLSALKRNELQLKKQVALQTQEIRAQAEKYERLSKEDVLTGLANRRAFDNEIKATFNHAKENQQRFFVAILDIDFFKRINDKYSHLAGDKAIVAIAHILRDYAQSPEKTARWGGEEFTLLYQGDQPYAYFEQLRERIEQSRFDDIDPDLTITASIGFADSDNAQSYEDVLKRADHALLKAKRNGRNRTEC</sequence>
<reference evidence="6" key="1">
    <citation type="submission" date="2015-12" db="EMBL/GenBank/DDBJ databases">
        <authorList>
            <person name="Shamseldin A."/>
            <person name="Moawad H."/>
            <person name="Abd El-Rahim W.M."/>
            <person name="Sadowsky M.J."/>
        </authorList>
    </citation>
    <scope>NUCLEOTIDE SEQUENCE [LARGE SCALE GENOMIC DNA]</scope>
    <source>
        <strain evidence="6">2538-88</strain>
    </source>
</reference>
<gene>
    <name evidence="5" type="ORF">ATY37_04915</name>
</gene>
<comment type="catalytic activity">
    <reaction evidence="3">
        <text>2 GTP = 3',3'-c-di-GMP + 2 diphosphate</text>
        <dbReference type="Rhea" id="RHEA:24898"/>
        <dbReference type="ChEBI" id="CHEBI:33019"/>
        <dbReference type="ChEBI" id="CHEBI:37565"/>
        <dbReference type="ChEBI" id="CHEBI:58805"/>
        <dbReference type="EC" id="2.7.7.65"/>
    </reaction>
</comment>
<evidence type="ECO:0000256" key="3">
    <source>
        <dbReference type="ARBA" id="ARBA00034247"/>
    </source>
</evidence>
<dbReference type="AlphaFoldDB" id="A0A151KUN0"/>
<dbReference type="Pfam" id="PF07495">
    <property type="entry name" value="Y_Y_Y"/>
    <property type="match status" value="1"/>
</dbReference>
<dbReference type="PROSITE" id="PS50887">
    <property type="entry name" value="GGDEF"/>
    <property type="match status" value="1"/>
</dbReference>
<dbReference type="PANTHER" id="PTHR45138:SF9">
    <property type="entry name" value="DIGUANYLATE CYCLASE DGCM-RELATED"/>
    <property type="match status" value="1"/>
</dbReference>
<name>A0A151KUN0_9VIBR</name>
<dbReference type="EMBL" id="LOBR01000072">
    <property type="protein sequence ID" value="KYN85114.1"/>
    <property type="molecule type" value="Genomic_DNA"/>
</dbReference>
<dbReference type="Pfam" id="PF07494">
    <property type="entry name" value="Reg_prop"/>
    <property type="match status" value="4"/>
</dbReference>
<dbReference type="GO" id="GO:0052621">
    <property type="term" value="F:diguanylate cyclase activity"/>
    <property type="evidence" value="ECO:0007669"/>
    <property type="project" value="UniProtKB-EC"/>
</dbReference>
<dbReference type="CDD" id="cd01949">
    <property type="entry name" value="GGDEF"/>
    <property type="match status" value="1"/>
</dbReference>
<evidence type="ECO:0000256" key="2">
    <source>
        <dbReference type="ARBA" id="ARBA00012528"/>
    </source>
</evidence>
<dbReference type="InterPro" id="IPR011123">
    <property type="entry name" value="Y_Y_Y"/>
</dbReference>
<dbReference type="EC" id="2.7.7.65" evidence="2"/>
<dbReference type="Proteomes" id="UP000075346">
    <property type="component" value="Unassembled WGS sequence"/>
</dbReference>
<evidence type="ECO:0000313" key="6">
    <source>
        <dbReference type="Proteomes" id="UP000075346"/>
    </source>
</evidence>
<dbReference type="Gene3D" id="3.30.70.270">
    <property type="match status" value="1"/>
</dbReference>
<dbReference type="Gene3D" id="2.60.40.10">
    <property type="entry name" value="Immunoglobulins"/>
    <property type="match status" value="1"/>
</dbReference>
<protein>
    <recommendedName>
        <fullName evidence="2">diguanylate cyclase</fullName>
        <ecNumber evidence="2">2.7.7.65</ecNumber>
    </recommendedName>
</protein>